<reference evidence="1 2" key="1">
    <citation type="submission" date="2021-06" db="EMBL/GenBank/DDBJ databases">
        <authorList>
            <person name="Palmer J.M."/>
        </authorList>
    </citation>
    <scope>NUCLEOTIDE SEQUENCE [LARGE SCALE GENOMIC DNA]</scope>
    <source>
        <strain evidence="1 2">CL_MEX2019</strain>
        <tissue evidence="1">Muscle</tissue>
    </source>
</reference>
<protein>
    <submittedName>
        <fullName evidence="1">Uncharacterized protein</fullName>
    </submittedName>
</protein>
<dbReference type="EMBL" id="JAHUTJ010054774">
    <property type="protein sequence ID" value="MED6285731.1"/>
    <property type="molecule type" value="Genomic_DNA"/>
</dbReference>
<evidence type="ECO:0000313" key="2">
    <source>
        <dbReference type="Proteomes" id="UP001352852"/>
    </source>
</evidence>
<gene>
    <name evidence="1" type="ORF">CHARACLAT_032186</name>
</gene>
<sequence>MVSSSSPGLVLWLVLAQEKILQIKRHHYLLVALKTLPLFAQHSAVDEQSLAPSLFSGLLHRVLMEVQKIQFSVRCLLMLCRYFGLIRVYCRGCLLRCFDRDLNILDFFPQFIISHLS</sequence>
<organism evidence="1 2">
    <name type="scientific">Characodon lateralis</name>
    <dbReference type="NCBI Taxonomy" id="208331"/>
    <lineage>
        <taxon>Eukaryota</taxon>
        <taxon>Metazoa</taxon>
        <taxon>Chordata</taxon>
        <taxon>Craniata</taxon>
        <taxon>Vertebrata</taxon>
        <taxon>Euteleostomi</taxon>
        <taxon>Actinopterygii</taxon>
        <taxon>Neopterygii</taxon>
        <taxon>Teleostei</taxon>
        <taxon>Neoteleostei</taxon>
        <taxon>Acanthomorphata</taxon>
        <taxon>Ovalentaria</taxon>
        <taxon>Atherinomorphae</taxon>
        <taxon>Cyprinodontiformes</taxon>
        <taxon>Goodeidae</taxon>
        <taxon>Characodon</taxon>
    </lineage>
</organism>
<name>A0ABU7EFC7_9TELE</name>
<evidence type="ECO:0000313" key="1">
    <source>
        <dbReference type="EMBL" id="MED6285731.1"/>
    </source>
</evidence>
<keyword evidence="2" id="KW-1185">Reference proteome</keyword>
<accession>A0ABU7EFC7</accession>
<comment type="caution">
    <text evidence="1">The sequence shown here is derived from an EMBL/GenBank/DDBJ whole genome shotgun (WGS) entry which is preliminary data.</text>
</comment>
<dbReference type="Proteomes" id="UP001352852">
    <property type="component" value="Unassembled WGS sequence"/>
</dbReference>
<proteinExistence type="predicted"/>